<dbReference type="PROSITE" id="PS51186">
    <property type="entry name" value="GNAT"/>
    <property type="match status" value="1"/>
</dbReference>
<dbReference type="PANTHER" id="PTHR13947:SF37">
    <property type="entry name" value="LD18367P"/>
    <property type="match status" value="1"/>
</dbReference>
<evidence type="ECO:0000313" key="3">
    <source>
        <dbReference type="EMBL" id="KPA36630.1"/>
    </source>
</evidence>
<dbReference type="AlphaFoldDB" id="A0A0M9ENY4"/>
<dbReference type="PANTHER" id="PTHR13947">
    <property type="entry name" value="GNAT FAMILY N-ACETYLTRANSFERASE"/>
    <property type="match status" value="1"/>
</dbReference>
<dbReference type="Gene3D" id="3.40.630.30">
    <property type="match status" value="1"/>
</dbReference>
<dbReference type="GO" id="GO:0008080">
    <property type="term" value="F:N-acetyltransferase activity"/>
    <property type="evidence" value="ECO:0007669"/>
    <property type="project" value="InterPro"/>
</dbReference>
<dbReference type="Pfam" id="PF00583">
    <property type="entry name" value="Acetyltransf_1"/>
    <property type="match status" value="1"/>
</dbReference>
<comment type="caution">
    <text evidence="3">The sequence shown here is derived from an EMBL/GenBank/DDBJ whole genome shotgun (WGS) entry which is preliminary data.</text>
</comment>
<proteinExistence type="predicted"/>
<sequence>MEEITISIPTPDEIPELVGSITKARAEMFPFLDQASSTQMAQKELDNFRKNHFDHALGAFLTARSEGRLIATIGYVPYDGRFPFLNLEADNVVEVVRLYVKPEWRRAGIASKLLARLIDTAQHAGVKQLYLHTHPFLPNAIVFWEHNGFSIMNVDKDPLPEQATQLEICQNAERLK</sequence>
<dbReference type="OrthoDB" id="41532at2759"/>
<gene>
    <name evidence="3" type="ORF">FLAG1_10588</name>
</gene>
<dbReference type="Proteomes" id="UP000037904">
    <property type="component" value="Unassembled WGS sequence"/>
</dbReference>
<dbReference type="InterPro" id="IPR050769">
    <property type="entry name" value="NAT_camello-type"/>
</dbReference>
<protein>
    <submittedName>
        <fullName evidence="3">Gnat family</fullName>
    </submittedName>
</protein>
<evidence type="ECO:0000256" key="1">
    <source>
        <dbReference type="ARBA" id="ARBA00022679"/>
    </source>
</evidence>
<evidence type="ECO:0000259" key="2">
    <source>
        <dbReference type="PROSITE" id="PS51186"/>
    </source>
</evidence>
<dbReference type="InterPro" id="IPR000182">
    <property type="entry name" value="GNAT_dom"/>
</dbReference>
<name>A0A0M9ENY4_FUSLA</name>
<dbReference type="CDD" id="cd04301">
    <property type="entry name" value="NAT_SF"/>
    <property type="match status" value="1"/>
</dbReference>
<feature type="domain" description="N-acetyltransferase" evidence="2">
    <location>
        <begin position="4"/>
        <end position="173"/>
    </location>
</feature>
<organism evidence="3 4">
    <name type="scientific">Fusarium langsethiae</name>
    <dbReference type="NCBI Taxonomy" id="179993"/>
    <lineage>
        <taxon>Eukaryota</taxon>
        <taxon>Fungi</taxon>
        <taxon>Dikarya</taxon>
        <taxon>Ascomycota</taxon>
        <taxon>Pezizomycotina</taxon>
        <taxon>Sordariomycetes</taxon>
        <taxon>Hypocreomycetidae</taxon>
        <taxon>Hypocreales</taxon>
        <taxon>Nectriaceae</taxon>
        <taxon>Fusarium</taxon>
    </lineage>
</organism>
<dbReference type="EMBL" id="JXCE01000583">
    <property type="protein sequence ID" value="KPA36630.1"/>
    <property type="molecule type" value="Genomic_DNA"/>
</dbReference>
<dbReference type="SUPFAM" id="SSF55729">
    <property type="entry name" value="Acyl-CoA N-acyltransferases (Nat)"/>
    <property type="match status" value="1"/>
</dbReference>
<keyword evidence="4" id="KW-1185">Reference proteome</keyword>
<reference evidence="3 4" key="1">
    <citation type="submission" date="2015-04" db="EMBL/GenBank/DDBJ databases">
        <title>The draft genome sequence of Fusarium langsethiae, a T-2/HT-2 mycotoxin producer.</title>
        <authorList>
            <person name="Lysoe E."/>
            <person name="Divon H.H."/>
            <person name="Terzi V."/>
            <person name="Orru L."/>
            <person name="Lamontanara A."/>
            <person name="Kolseth A.-K."/>
            <person name="Frandsen R.J."/>
            <person name="Nielsen K."/>
            <person name="Thrane U."/>
        </authorList>
    </citation>
    <scope>NUCLEOTIDE SEQUENCE [LARGE SCALE GENOMIC DNA]</scope>
    <source>
        <strain evidence="3 4">Fl201059</strain>
    </source>
</reference>
<evidence type="ECO:0000313" key="4">
    <source>
        <dbReference type="Proteomes" id="UP000037904"/>
    </source>
</evidence>
<dbReference type="InterPro" id="IPR016181">
    <property type="entry name" value="Acyl_CoA_acyltransferase"/>
</dbReference>
<accession>A0A0M9ENY4</accession>
<keyword evidence="1" id="KW-0808">Transferase</keyword>